<feature type="domain" description="PucR C-terminal helix-turn-helix" evidence="2">
    <location>
        <begin position="505"/>
        <end position="563"/>
    </location>
</feature>
<sequence length="567" mass="60691">MLQGGVCRRTVSIRTPAWLPAKATIMDPAAVTPLPAGISLRELLMALGDSLVEVQAAPAGLDVEIRGVALLDPEEPPTTRPGELVLVIGARGRAAYPALRAAGRDGAAGVVVKLDGPGQAAALSETATEAGVALLSLRSAARWEQVHAVARAALDDAPPGHRGEADESDLFSLAQTTAILTSGIVSIEDAANRVLAYSRSTDSDEIDDLRRRSILGWQGPEAYLAKLREWGVFQHLHSSDEVISIDSHPELGIRRRLAVAIRSGDRQLGTIWVQEGSTPLSEHSGQALLGAARVAALHLVRRRRELSENLTFTRTLLAGLLEGNTGPQPLATHLGFDATRPAAVLGFSYGTAEAVAAPELTHAEVTNLVSVHIAARHRSALVAQVDPRIYVLLPQLPRSIDIATLRGWGQEITDAVRRHLGLPLRGSVGCVVPTLGDVTESRREADRILDAMLGADVHTAVAALPDIQSEVLVSEVLTLLSGHPEIRDPRLTALVAHDSRHQGRLAETLLTYLNSFGDVRAAAAQLHVHPNTLRYRLRRAEELTGLDLSRPDQRLLAMLQLRLPPGT</sequence>
<dbReference type="HOGENOM" id="CLU_017436_7_0_11"/>
<feature type="domain" description="CdaR GGDEF-like" evidence="3">
    <location>
        <begin position="331"/>
        <end position="450"/>
    </location>
</feature>
<dbReference type="AlphaFoldDB" id="D9XH17"/>
<dbReference type="PANTHER" id="PTHR33744:SF17">
    <property type="entry name" value="CONSERVED PROTEIN"/>
    <property type="match status" value="1"/>
</dbReference>
<evidence type="ECO:0000313" key="4">
    <source>
        <dbReference type="EMBL" id="EFL32810.1"/>
    </source>
</evidence>
<name>D9XH17_STRVT</name>
<dbReference type="PANTHER" id="PTHR33744">
    <property type="entry name" value="CARBOHYDRATE DIACID REGULATOR"/>
    <property type="match status" value="1"/>
</dbReference>
<dbReference type="eggNOG" id="COG2508">
    <property type="taxonomic scope" value="Bacteria"/>
</dbReference>
<reference evidence="5" key="1">
    <citation type="submission" date="2009-02" db="EMBL/GenBank/DDBJ databases">
        <title>Annotation of Streptomyces viridochromogenes strain DSM 40736.</title>
        <authorList>
            <consortium name="The Broad Institute Genome Sequencing Platform"/>
            <consortium name="Broad Institute Microbial Sequencing Center"/>
            <person name="Fischbach M."/>
            <person name="Godfrey P."/>
            <person name="Ward D."/>
            <person name="Young S."/>
            <person name="Zeng Q."/>
            <person name="Koehrsen M."/>
            <person name="Alvarado L."/>
            <person name="Berlin A.M."/>
            <person name="Bochicchio J."/>
            <person name="Borenstein D."/>
            <person name="Chapman S.B."/>
            <person name="Chen Z."/>
            <person name="Engels R."/>
            <person name="Freedman E."/>
            <person name="Gellesch M."/>
            <person name="Goldberg J."/>
            <person name="Griggs A."/>
            <person name="Gujja S."/>
            <person name="Heilman E.R."/>
            <person name="Heiman D.I."/>
            <person name="Hepburn T.A."/>
            <person name="Howarth C."/>
            <person name="Jen D."/>
            <person name="Larson L."/>
            <person name="Lewis B."/>
            <person name="Mehta T."/>
            <person name="Park D."/>
            <person name="Pearson M."/>
            <person name="Richards J."/>
            <person name="Roberts A."/>
            <person name="Saif S."/>
            <person name="Shea T.D."/>
            <person name="Shenoy N."/>
            <person name="Sisk P."/>
            <person name="Stolte C."/>
            <person name="Sykes S.N."/>
            <person name="Thomson T."/>
            <person name="Walk T."/>
            <person name="White J."/>
            <person name="Yandava C."/>
            <person name="Straight P."/>
            <person name="Clardy J."/>
            <person name="Hung D."/>
            <person name="Kolter R."/>
            <person name="Mekalanos J."/>
            <person name="Walker S."/>
            <person name="Walsh C.T."/>
            <person name="Wieland-Brown L.C."/>
            <person name="Haas B."/>
            <person name="Nusbaum C."/>
            <person name="Birren B."/>
        </authorList>
    </citation>
    <scope>NUCLEOTIDE SEQUENCE [LARGE SCALE GENOMIC DNA]</scope>
    <source>
        <strain evidence="5">DSM 40736 / JCM 4977 / BCRC 1201 / Tue 494</strain>
    </source>
</reference>
<organism evidence="4 5">
    <name type="scientific">Streptomyces viridochromogenes (strain DSM 40736 / JCM 4977 / BCRC 1201 / Tue 494)</name>
    <dbReference type="NCBI Taxonomy" id="591159"/>
    <lineage>
        <taxon>Bacteria</taxon>
        <taxon>Bacillati</taxon>
        <taxon>Actinomycetota</taxon>
        <taxon>Actinomycetes</taxon>
        <taxon>Kitasatosporales</taxon>
        <taxon>Streptomycetaceae</taxon>
        <taxon>Streptomyces</taxon>
    </lineage>
</organism>
<dbReference type="Pfam" id="PF13556">
    <property type="entry name" value="HTH_30"/>
    <property type="match status" value="1"/>
</dbReference>
<evidence type="ECO:0000259" key="3">
    <source>
        <dbReference type="Pfam" id="PF17853"/>
    </source>
</evidence>
<proteinExistence type="inferred from homology"/>
<dbReference type="InterPro" id="IPR042070">
    <property type="entry name" value="PucR_C-HTH_sf"/>
</dbReference>
<evidence type="ECO:0000256" key="1">
    <source>
        <dbReference type="ARBA" id="ARBA00006754"/>
    </source>
</evidence>
<dbReference type="Gene3D" id="1.10.10.2840">
    <property type="entry name" value="PucR C-terminal helix-turn-helix domain"/>
    <property type="match status" value="1"/>
</dbReference>
<keyword evidence="5" id="KW-1185">Reference proteome</keyword>
<evidence type="ECO:0000313" key="5">
    <source>
        <dbReference type="Proteomes" id="UP000004184"/>
    </source>
</evidence>
<accession>D9XH17</accession>
<dbReference type="Proteomes" id="UP000004184">
    <property type="component" value="Unassembled WGS sequence"/>
</dbReference>
<evidence type="ECO:0000259" key="2">
    <source>
        <dbReference type="Pfam" id="PF13556"/>
    </source>
</evidence>
<dbReference type="STRING" id="591159.SSQG_03328"/>
<dbReference type="InterPro" id="IPR041522">
    <property type="entry name" value="CdaR_GGDEF"/>
</dbReference>
<dbReference type="Pfam" id="PF17853">
    <property type="entry name" value="GGDEF_2"/>
    <property type="match status" value="1"/>
</dbReference>
<dbReference type="InterPro" id="IPR025736">
    <property type="entry name" value="PucR_C-HTH_dom"/>
</dbReference>
<dbReference type="InterPro" id="IPR051448">
    <property type="entry name" value="CdaR-like_regulators"/>
</dbReference>
<gene>
    <name evidence="4" type="ORF">SSQG_03328</name>
</gene>
<protein>
    <submittedName>
        <fullName evidence="4">Transcriptional regulator</fullName>
    </submittedName>
</protein>
<comment type="similarity">
    <text evidence="1">Belongs to the CdaR family.</text>
</comment>
<dbReference type="EMBL" id="GG657757">
    <property type="protein sequence ID" value="EFL32810.1"/>
    <property type="molecule type" value="Genomic_DNA"/>
</dbReference>